<organism evidence="7 8">
    <name type="scientific">Thermogladius calderae (strain DSM 22663 / VKM B-2946 / 1633)</name>
    <dbReference type="NCBI Taxonomy" id="1184251"/>
    <lineage>
        <taxon>Archaea</taxon>
        <taxon>Thermoproteota</taxon>
        <taxon>Thermoprotei</taxon>
        <taxon>Desulfurococcales</taxon>
        <taxon>Desulfurococcaceae</taxon>
        <taxon>Thermogladius</taxon>
    </lineage>
</organism>
<dbReference type="Gene3D" id="3.30.70.2580">
    <property type="match status" value="1"/>
</dbReference>
<dbReference type="InParanoid" id="I3TE04"/>
<keyword evidence="3 7" id="KW-0808">Transferase</keyword>
<dbReference type="GO" id="GO:0002939">
    <property type="term" value="P:tRNA N1-guanine methylation"/>
    <property type="evidence" value="ECO:0007669"/>
    <property type="project" value="TreeGrafter"/>
</dbReference>
<evidence type="ECO:0000259" key="6">
    <source>
        <dbReference type="PROSITE" id="PS51684"/>
    </source>
</evidence>
<dbReference type="SUPFAM" id="SSF53335">
    <property type="entry name" value="S-adenosyl-L-methionine-dependent methyltransferases"/>
    <property type="match status" value="1"/>
</dbReference>
<keyword evidence="2 7" id="KW-0489">Methyltransferase</keyword>
<name>I3TE04_THEC1</name>
<dbReference type="GO" id="GO:0005737">
    <property type="term" value="C:cytoplasm"/>
    <property type="evidence" value="ECO:0007669"/>
    <property type="project" value="TreeGrafter"/>
</dbReference>
<keyword evidence="1" id="KW-0963">Cytoplasm</keyword>
<dbReference type="PROSITE" id="PS51684">
    <property type="entry name" value="SAM_MT_TRM5_TYW2"/>
    <property type="match status" value="1"/>
</dbReference>
<dbReference type="InterPro" id="IPR029063">
    <property type="entry name" value="SAM-dependent_MTases_sf"/>
</dbReference>
<evidence type="ECO:0000256" key="1">
    <source>
        <dbReference type="ARBA" id="ARBA00022490"/>
    </source>
</evidence>
<dbReference type="AlphaFoldDB" id="I3TE04"/>
<dbReference type="PANTHER" id="PTHR23245:SF36">
    <property type="entry name" value="TRNA (GUANINE(37)-N1)-METHYLTRANSFERASE"/>
    <property type="match status" value="1"/>
</dbReference>
<dbReference type="GeneID" id="13012871"/>
<dbReference type="Gene3D" id="3.40.50.150">
    <property type="entry name" value="Vaccinia Virus protein VP39"/>
    <property type="match status" value="1"/>
</dbReference>
<dbReference type="Proteomes" id="UP000005270">
    <property type="component" value="Chromosome"/>
</dbReference>
<dbReference type="HOGENOM" id="CLU_022610_0_1_2"/>
<dbReference type="InterPro" id="IPR056743">
    <property type="entry name" value="TRM5-TYW2-like_MTfase"/>
</dbReference>
<evidence type="ECO:0000256" key="3">
    <source>
        <dbReference type="ARBA" id="ARBA00022679"/>
    </source>
</evidence>
<feature type="domain" description="SAM-dependent methyltransferase TRM5/TYW2-type" evidence="6">
    <location>
        <begin position="80"/>
        <end position="326"/>
    </location>
</feature>
<dbReference type="EMBL" id="CP003531">
    <property type="protein sequence ID" value="AFK50992.1"/>
    <property type="molecule type" value="Genomic_DNA"/>
</dbReference>
<dbReference type="KEGG" id="thg:TCELL_0567"/>
<protein>
    <submittedName>
        <fullName evidence="7">Methyltransferase</fullName>
    </submittedName>
</protein>
<dbReference type="PANTHER" id="PTHR23245">
    <property type="entry name" value="TRNA METHYLTRANSFERASE"/>
    <property type="match status" value="1"/>
</dbReference>
<proteinExistence type="predicted"/>
<evidence type="ECO:0000256" key="5">
    <source>
        <dbReference type="ARBA" id="ARBA00022694"/>
    </source>
</evidence>
<dbReference type="STRING" id="1184251.TCELL_0567"/>
<dbReference type="RefSeq" id="WP_014737242.1">
    <property type="nucleotide sequence ID" value="NC_017954.1"/>
</dbReference>
<evidence type="ECO:0000313" key="8">
    <source>
        <dbReference type="Proteomes" id="UP000005270"/>
    </source>
</evidence>
<dbReference type="InterPro" id="IPR030382">
    <property type="entry name" value="MeTrfase_TRM5/TYW2"/>
</dbReference>
<evidence type="ECO:0000256" key="4">
    <source>
        <dbReference type="ARBA" id="ARBA00022691"/>
    </source>
</evidence>
<accession>I3TE04</accession>
<dbReference type="Pfam" id="PF02475">
    <property type="entry name" value="TRM5-TYW2_MTfase"/>
    <property type="match status" value="1"/>
</dbReference>
<reference evidence="7 8" key="1">
    <citation type="journal article" date="2012" name="J. Bacteriol.">
        <title>Complete genome sequence of the hyperthermophilic cellulolytic Crenarchaeon 'Thermogladius cellulolyticus' 1633.</title>
        <authorList>
            <person name="Mardanov A.V."/>
            <person name="Kochetkova T.V."/>
            <person name="Beletsky A.V."/>
            <person name="Bonch-Osmolovskaya E.A."/>
            <person name="Ravin N.V."/>
            <person name="Skryabin K.G."/>
        </authorList>
    </citation>
    <scope>NUCLEOTIDE SEQUENCE [LARGE SCALE GENOMIC DNA]</scope>
    <source>
        <strain evidence="8">DSM 22663 / VKM B-2946 / 1633</strain>
    </source>
</reference>
<evidence type="ECO:0000256" key="2">
    <source>
        <dbReference type="ARBA" id="ARBA00022603"/>
    </source>
</evidence>
<sequence>MPLCVSVDKIVASRALSILRRIKALRGDLRVTRQGPRVLLPVDESKLEEIEEALRGLEFAVVDCHPPLVSRTAPPTIPAYDLIGDVAIVRARVLESLGEYEVVSALTSIHPRLKSIYVVEETTGEYRVPSLRLLWGENRGYAEAREYGLVFRVPLGRAYYNPRLAEEHHRVAESVEDGEVVLDMFSGIGGFALHIASLRDAFVVANDKNPEAYKHIIVNVRLNYKKLKGVVYPLNYDAADLVNALEREVFDRVIANLPTRSLDFAPFYGRLLRSGGVLHLYILSHDIMTTYDVISEKLAGFSIEGHRLVLEHSPRAGVFRVDLVKR</sequence>
<dbReference type="GO" id="GO:0008175">
    <property type="term" value="F:tRNA methyltransferase activity"/>
    <property type="evidence" value="ECO:0007669"/>
    <property type="project" value="TreeGrafter"/>
</dbReference>
<keyword evidence="8" id="KW-1185">Reference proteome</keyword>
<dbReference type="eggNOG" id="arCOG00033">
    <property type="taxonomic scope" value="Archaea"/>
</dbReference>
<dbReference type="Gene3D" id="3.30.300.110">
    <property type="entry name" value="Met-10+ protein-like domains"/>
    <property type="match status" value="1"/>
</dbReference>
<keyword evidence="4" id="KW-0949">S-adenosyl-L-methionine</keyword>
<evidence type="ECO:0000313" key="7">
    <source>
        <dbReference type="EMBL" id="AFK50992.1"/>
    </source>
</evidence>
<dbReference type="CDD" id="cd02440">
    <property type="entry name" value="AdoMet_MTases"/>
    <property type="match status" value="1"/>
</dbReference>
<keyword evidence="5" id="KW-0819">tRNA processing</keyword>
<gene>
    <name evidence="7" type="ordered locus">TCELL_0567</name>
</gene>